<reference evidence="3" key="1">
    <citation type="journal article" date="2019" name="Int. J. Syst. Evol. Microbiol.">
        <title>The Global Catalogue of Microorganisms (GCM) 10K type strain sequencing project: providing services to taxonomists for standard genome sequencing and annotation.</title>
        <authorList>
            <consortium name="The Broad Institute Genomics Platform"/>
            <consortium name="The Broad Institute Genome Sequencing Center for Infectious Disease"/>
            <person name="Wu L."/>
            <person name="Ma J."/>
        </authorList>
    </citation>
    <scope>NUCLEOTIDE SEQUENCE [LARGE SCALE GENOMIC DNA]</scope>
    <source>
        <strain evidence="3">KCTC 42248</strain>
    </source>
</reference>
<dbReference type="SUPFAM" id="SSF160574">
    <property type="entry name" value="BT0923-like"/>
    <property type="match status" value="1"/>
</dbReference>
<evidence type="ECO:0000259" key="1">
    <source>
        <dbReference type="Pfam" id="PF11396"/>
    </source>
</evidence>
<dbReference type="InterPro" id="IPR021533">
    <property type="entry name" value="PepSY-like"/>
</dbReference>
<dbReference type="Proteomes" id="UP001597393">
    <property type="component" value="Unassembled WGS sequence"/>
</dbReference>
<accession>A0ABW5NGF2</accession>
<feature type="domain" description="Putative beta-lactamase-inhibitor-like PepSY-like" evidence="1">
    <location>
        <begin position="63"/>
        <end position="145"/>
    </location>
</feature>
<keyword evidence="3" id="KW-1185">Reference proteome</keyword>
<sequence>MKKFILNTLVLLTIAVATLSCDKEENVQAADLPGTASTFVSANFPNATIANVKREREGLNGREYEVTLNDGTQISFDKDGNWTEVDGPGTAAIPDGFVIQPIKDYIAKTYSGQKISSIEKDRNEFDVELTPSGIDLVFDLAGNFKRVD</sequence>
<dbReference type="Gene3D" id="3.40.1420.30">
    <property type="match status" value="1"/>
</dbReference>
<evidence type="ECO:0000313" key="2">
    <source>
        <dbReference type="EMBL" id="MFD2597510.1"/>
    </source>
</evidence>
<proteinExistence type="predicted"/>
<organism evidence="2 3">
    <name type="scientific">Sphingobacterium corticis</name>
    <dbReference type="NCBI Taxonomy" id="1812823"/>
    <lineage>
        <taxon>Bacteria</taxon>
        <taxon>Pseudomonadati</taxon>
        <taxon>Bacteroidota</taxon>
        <taxon>Sphingobacteriia</taxon>
        <taxon>Sphingobacteriales</taxon>
        <taxon>Sphingobacteriaceae</taxon>
        <taxon>Sphingobacterium</taxon>
    </lineage>
</organism>
<name>A0ABW5NGF2_9SPHI</name>
<comment type="caution">
    <text evidence="2">The sequence shown here is derived from an EMBL/GenBank/DDBJ whole genome shotgun (WGS) entry which is preliminary data.</text>
</comment>
<dbReference type="PROSITE" id="PS51257">
    <property type="entry name" value="PROKAR_LIPOPROTEIN"/>
    <property type="match status" value="1"/>
</dbReference>
<feature type="domain" description="Putative beta-lactamase-inhibitor-like PepSY-like" evidence="1">
    <location>
        <begin position="23"/>
        <end position="57"/>
    </location>
</feature>
<dbReference type="RefSeq" id="WP_380866714.1">
    <property type="nucleotide sequence ID" value="NZ_JBHUMA010000003.1"/>
</dbReference>
<protein>
    <submittedName>
        <fullName evidence="2">PepSY-like domain-containing protein</fullName>
    </submittedName>
</protein>
<evidence type="ECO:0000313" key="3">
    <source>
        <dbReference type="Proteomes" id="UP001597393"/>
    </source>
</evidence>
<dbReference type="Pfam" id="PF11396">
    <property type="entry name" value="PepSY_like"/>
    <property type="match status" value="2"/>
</dbReference>
<dbReference type="EMBL" id="JBHUMA010000003">
    <property type="protein sequence ID" value="MFD2597510.1"/>
    <property type="molecule type" value="Genomic_DNA"/>
</dbReference>
<gene>
    <name evidence="2" type="ORF">ACFSQ3_00990</name>
</gene>